<reference evidence="2 3" key="1">
    <citation type="submission" date="2016-10" db="EMBL/GenBank/DDBJ databases">
        <authorList>
            <person name="de Groot N.N."/>
        </authorList>
    </citation>
    <scope>NUCLEOTIDE SEQUENCE [LARGE SCALE GENOMIC DNA]</scope>
    <source>
        <strain evidence="2 3">DSM 16199</strain>
    </source>
</reference>
<keyword evidence="1" id="KW-1133">Transmembrane helix</keyword>
<proteinExistence type="predicted"/>
<dbReference type="Proteomes" id="UP000199550">
    <property type="component" value="Unassembled WGS sequence"/>
</dbReference>
<keyword evidence="1" id="KW-0812">Transmembrane</keyword>
<feature type="transmembrane region" description="Helical" evidence="1">
    <location>
        <begin position="106"/>
        <end position="123"/>
    </location>
</feature>
<accession>A0A1I4IK03</accession>
<evidence type="ECO:0000313" key="2">
    <source>
        <dbReference type="EMBL" id="SFL54660.1"/>
    </source>
</evidence>
<organism evidence="2 3">
    <name type="scientific">Loktanella salsilacus</name>
    <dbReference type="NCBI Taxonomy" id="195913"/>
    <lineage>
        <taxon>Bacteria</taxon>
        <taxon>Pseudomonadati</taxon>
        <taxon>Pseudomonadota</taxon>
        <taxon>Alphaproteobacteria</taxon>
        <taxon>Rhodobacterales</taxon>
        <taxon>Roseobacteraceae</taxon>
        <taxon>Loktanella</taxon>
    </lineage>
</organism>
<feature type="transmembrane region" description="Helical" evidence="1">
    <location>
        <begin position="72"/>
        <end position="94"/>
    </location>
</feature>
<dbReference type="AlphaFoldDB" id="A0A1I4IK03"/>
<evidence type="ECO:0000313" key="3">
    <source>
        <dbReference type="Proteomes" id="UP000199550"/>
    </source>
</evidence>
<dbReference type="STRING" id="195913.SAMN04488004_1277"/>
<feature type="transmembrane region" description="Helical" evidence="1">
    <location>
        <begin position="12"/>
        <end position="33"/>
    </location>
</feature>
<protein>
    <submittedName>
        <fullName evidence="2">Uncharacterized protein</fullName>
    </submittedName>
</protein>
<dbReference type="EMBL" id="FOTF01000027">
    <property type="protein sequence ID" value="SFL54660.1"/>
    <property type="molecule type" value="Genomic_DNA"/>
</dbReference>
<dbReference type="RefSeq" id="WP_090191374.1">
    <property type="nucleotide sequence ID" value="NZ_FOTF01000027.1"/>
</dbReference>
<sequence length="140" mass="15185">MEFHYRPWTGLAWGLTTFASVGTITAVWSNPWFTRMTSVAVWEFPAVLLLAILTGVFFAVRFTACGARRAGIGGVLSFIGIACPVCNKILMLVFGGPLLLAYFDPVRPYIALAGLILLAVGIYRNIAARRAALATAWVMS</sequence>
<gene>
    <name evidence="2" type="ORF">SAMN04488004_1277</name>
</gene>
<name>A0A1I4IK03_9RHOB</name>
<feature type="transmembrane region" description="Helical" evidence="1">
    <location>
        <begin position="39"/>
        <end position="60"/>
    </location>
</feature>
<dbReference type="OrthoDB" id="166777at2"/>
<keyword evidence="1" id="KW-0472">Membrane</keyword>
<evidence type="ECO:0000256" key="1">
    <source>
        <dbReference type="SAM" id="Phobius"/>
    </source>
</evidence>
<keyword evidence="3" id="KW-1185">Reference proteome</keyword>